<keyword evidence="2" id="KW-1185">Reference proteome</keyword>
<protein>
    <submittedName>
        <fullName evidence="1">Uncharacterized protein</fullName>
    </submittedName>
</protein>
<sequence length="84" mass="9955">MTVSESVLMGRLFRLILEKKPQKDANVEKKPQLPLVKEEEYKNIIGFHGENLGPKHHWRRTQLPGQKLLEEHPQHFDRQDAYDI</sequence>
<accession>A0ABQ7L9A8</accession>
<dbReference type="Proteomes" id="UP000823674">
    <property type="component" value="Chromosome A09"/>
</dbReference>
<name>A0ABQ7L9A8_BRACM</name>
<feature type="non-terminal residue" evidence="1">
    <location>
        <position position="84"/>
    </location>
</feature>
<evidence type="ECO:0000313" key="2">
    <source>
        <dbReference type="Proteomes" id="UP000823674"/>
    </source>
</evidence>
<reference evidence="1 2" key="1">
    <citation type="submission" date="2021-03" db="EMBL/GenBank/DDBJ databases">
        <authorList>
            <person name="King G.J."/>
            <person name="Bancroft I."/>
            <person name="Baten A."/>
            <person name="Bloomfield J."/>
            <person name="Borpatragohain P."/>
            <person name="He Z."/>
            <person name="Irish N."/>
            <person name="Irwin J."/>
            <person name="Liu K."/>
            <person name="Mauleon R.P."/>
            <person name="Moore J."/>
            <person name="Morris R."/>
            <person name="Ostergaard L."/>
            <person name="Wang B."/>
            <person name="Wells R."/>
        </authorList>
    </citation>
    <scope>NUCLEOTIDE SEQUENCE [LARGE SCALE GENOMIC DNA]</scope>
    <source>
        <strain evidence="1">R-o-18</strain>
        <tissue evidence="1">Leaf</tissue>
    </source>
</reference>
<dbReference type="EMBL" id="JADBGQ010000008">
    <property type="protein sequence ID" value="KAG5383162.1"/>
    <property type="molecule type" value="Genomic_DNA"/>
</dbReference>
<proteinExistence type="predicted"/>
<gene>
    <name evidence="1" type="primary">A09p021700.1_BraROA</name>
    <name evidence="1" type="ORF">IGI04_034632</name>
</gene>
<comment type="caution">
    <text evidence="1">The sequence shown here is derived from an EMBL/GenBank/DDBJ whole genome shotgun (WGS) entry which is preliminary data.</text>
</comment>
<organism evidence="1 2">
    <name type="scientific">Brassica rapa subsp. trilocularis</name>
    <dbReference type="NCBI Taxonomy" id="1813537"/>
    <lineage>
        <taxon>Eukaryota</taxon>
        <taxon>Viridiplantae</taxon>
        <taxon>Streptophyta</taxon>
        <taxon>Embryophyta</taxon>
        <taxon>Tracheophyta</taxon>
        <taxon>Spermatophyta</taxon>
        <taxon>Magnoliopsida</taxon>
        <taxon>eudicotyledons</taxon>
        <taxon>Gunneridae</taxon>
        <taxon>Pentapetalae</taxon>
        <taxon>rosids</taxon>
        <taxon>malvids</taxon>
        <taxon>Brassicales</taxon>
        <taxon>Brassicaceae</taxon>
        <taxon>Brassiceae</taxon>
        <taxon>Brassica</taxon>
    </lineage>
</organism>
<evidence type="ECO:0000313" key="1">
    <source>
        <dbReference type="EMBL" id="KAG5383162.1"/>
    </source>
</evidence>